<protein>
    <submittedName>
        <fullName evidence="2">Uncharacterized protein</fullName>
    </submittedName>
</protein>
<sequence>MREKGSAKSRTINEGAVATPRQEKGLAKSRTINVHSCPMYRHLLGLLCGLDSFVTSRIPVFSKRIDFFKVGIDNELLDPLFSFEEVSEEAEPLASDVDQSLHGGNEKEEANRILDAGRDLDVSSNEAELNGGQDNLNHVIEPATEENMEKETTEGLTEMGNGSEHVKEDIPAGFESEEEGNPKCHDFSEAIEQDQESIRFAVTGDERVFGKDLCDGLAETNGNE</sequence>
<evidence type="ECO:0000313" key="2">
    <source>
        <dbReference type="EMBL" id="THU71594.1"/>
    </source>
</evidence>
<comment type="caution">
    <text evidence="2">The sequence shown here is derived from an EMBL/GenBank/DDBJ whole genome shotgun (WGS) entry which is preliminary data.</text>
</comment>
<keyword evidence="3" id="KW-1185">Reference proteome</keyword>
<name>A0A4S8K9A0_MUSBA</name>
<organism evidence="2 3">
    <name type="scientific">Musa balbisiana</name>
    <name type="common">Banana</name>
    <dbReference type="NCBI Taxonomy" id="52838"/>
    <lineage>
        <taxon>Eukaryota</taxon>
        <taxon>Viridiplantae</taxon>
        <taxon>Streptophyta</taxon>
        <taxon>Embryophyta</taxon>
        <taxon>Tracheophyta</taxon>
        <taxon>Spermatophyta</taxon>
        <taxon>Magnoliopsida</taxon>
        <taxon>Liliopsida</taxon>
        <taxon>Zingiberales</taxon>
        <taxon>Musaceae</taxon>
        <taxon>Musa</taxon>
    </lineage>
</organism>
<accession>A0A4S8K9A0</accession>
<proteinExistence type="predicted"/>
<dbReference type="Proteomes" id="UP000317650">
    <property type="component" value="Chromosome 4"/>
</dbReference>
<reference evidence="2 3" key="1">
    <citation type="journal article" date="2019" name="Nat. Plants">
        <title>Genome sequencing of Musa balbisiana reveals subgenome evolution and function divergence in polyploid bananas.</title>
        <authorList>
            <person name="Yao X."/>
        </authorList>
    </citation>
    <scope>NUCLEOTIDE SEQUENCE [LARGE SCALE GENOMIC DNA]</scope>
    <source>
        <strain evidence="3">cv. DH-PKW</strain>
        <tissue evidence="2">Leaves</tissue>
    </source>
</reference>
<dbReference type="AlphaFoldDB" id="A0A4S8K9A0"/>
<gene>
    <name evidence="2" type="ORF">C4D60_Mb04t03100</name>
</gene>
<dbReference type="EMBL" id="PYDT01000001">
    <property type="protein sequence ID" value="THU71594.1"/>
    <property type="molecule type" value="Genomic_DNA"/>
</dbReference>
<evidence type="ECO:0000313" key="3">
    <source>
        <dbReference type="Proteomes" id="UP000317650"/>
    </source>
</evidence>
<feature type="region of interest" description="Disordered" evidence="1">
    <location>
        <begin position="1"/>
        <end position="25"/>
    </location>
</feature>
<evidence type="ECO:0000256" key="1">
    <source>
        <dbReference type="SAM" id="MobiDB-lite"/>
    </source>
</evidence>